<protein>
    <recommendedName>
        <fullName evidence="8">Chlorophyll synthase</fullName>
    </recommendedName>
</protein>
<dbReference type="GO" id="GO:0016765">
    <property type="term" value="F:transferase activity, transferring alkyl or aryl (other than methyl) groups"/>
    <property type="evidence" value="ECO:0007669"/>
    <property type="project" value="InterPro"/>
</dbReference>
<accession>A0A8J3Z9T5</accession>
<comment type="subcellular location">
    <subcellularLocation>
        <location evidence="1">Membrane</location>
        <topology evidence="1">Multi-pass membrane protein</topology>
    </subcellularLocation>
</comment>
<dbReference type="InterPro" id="IPR050475">
    <property type="entry name" value="Prenyltransferase_related"/>
</dbReference>
<feature type="transmembrane region" description="Helical" evidence="5">
    <location>
        <begin position="220"/>
        <end position="241"/>
    </location>
</feature>
<keyword evidence="2 5" id="KW-0812">Transmembrane</keyword>
<feature type="transmembrane region" description="Helical" evidence="5">
    <location>
        <begin position="145"/>
        <end position="166"/>
    </location>
</feature>
<dbReference type="PANTHER" id="PTHR42723:SF1">
    <property type="entry name" value="CHLOROPHYLL SYNTHASE, CHLOROPLASTIC"/>
    <property type="match status" value="1"/>
</dbReference>
<evidence type="ECO:0000256" key="5">
    <source>
        <dbReference type="SAM" id="Phobius"/>
    </source>
</evidence>
<dbReference type="Proteomes" id="UP000612585">
    <property type="component" value="Unassembled WGS sequence"/>
</dbReference>
<dbReference type="Pfam" id="PF01040">
    <property type="entry name" value="UbiA"/>
    <property type="match status" value="1"/>
</dbReference>
<dbReference type="GO" id="GO:0009234">
    <property type="term" value="P:menaquinone biosynthetic process"/>
    <property type="evidence" value="ECO:0007669"/>
    <property type="project" value="UniProtKB-UniPathway"/>
</dbReference>
<dbReference type="Gene3D" id="1.10.357.140">
    <property type="entry name" value="UbiA prenyltransferase"/>
    <property type="match status" value="1"/>
</dbReference>
<keyword evidence="7" id="KW-1185">Reference proteome</keyword>
<keyword evidence="3 5" id="KW-1133">Transmembrane helix</keyword>
<gene>
    <name evidence="6" type="ORF">Vau01_049740</name>
</gene>
<dbReference type="InterPro" id="IPR000537">
    <property type="entry name" value="UbiA_prenyltransferase"/>
</dbReference>
<dbReference type="PANTHER" id="PTHR42723">
    <property type="entry name" value="CHLOROPHYLL SYNTHASE"/>
    <property type="match status" value="1"/>
</dbReference>
<comment type="caution">
    <text evidence="6">The sequence shown here is derived from an EMBL/GenBank/DDBJ whole genome shotgun (WGS) entry which is preliminary data.</text>
</comment>
<dbReference type="EMBL" id="BOPG01000031">
    <property type="protein sequence ID" value="GIJ57458.1"/>
    <property type="molecule type" value="Genomic_DNA"/>
</dbReference>
<dbReference type="UniPathway" id="UPA00079"/>
<reference evidence="6" key="1">
    <citation type="submission" date="2021-01" db="EMBL/GenBank/DDBJ databases">
        <title>Whole genome shotgun sequence of Virgisporangium aurantiacum NBRC 16421.</title>
        <authorList>
            <person name="Komaki H."/>
            <person name="Tamura T."/>
        </authorList>
    </citation>
    <scope>NUCLEOTIDE SEQUENCE</scope>
    <source>
        <strain evidence="6">NBRC 16421</strain>
    </source>
</reference>
<evidence type="ECO:0000313" key="7">
    <source>
        <dbReference type="Proteomes" id="UP000612585"/>
    </source>
</evidence>
<name>A0A8J3Z9T5_9ACTN</name>
<proteinExistence type="predicted"/>
<feature type="transmembrane region" description="Helical" evidence="5">
    <location>
        <begin position="20"/>
        <end position="40"/>
    </location>
</feature>
<dbReference type="GO" id="GO:0016020">
    <property type="term" value="C:membrane"/>
    <property type="evidence" value="ECO:0007669"/>
    <property type="project" value="UniProtKB-SubCell"/>
</dbReference>
<evidence type="ECO:0000256" key="2">
    <source>
        <dbReference type="ARBA" id="ARBA00022692"/>
    </source>
</evidence>
<dbReference type="InterPro" id="IPR044878">
    <property type="entry name" value="UbiA_sf"/>
</dbReference>
<keyword evidence="4 5" id="KW-0472">Membrane</keyword>
<evidence type="ECO:0000256" key="3">
    <source>
        <dbReference type="ARBA" id="ARBA00022989"/>
    </source>
</evidence>
<organism evidence="6 7">
    <name type="scientific">Virgisporangium aurantiacum</name>
    <dbReference type="NCBI Taxonomy" id="175570"/>
    <lineage>
        <taxon>Bacteria</taxon>
        <taxon>Bacillati</taxon>
        <taxon>Actinomycetota</taxon>
        <taxon>Actinomycetes</taxon>
        <taxon>Micromonosporales</taxon>
        <taxon>Micromonosporaceae</taxon>
        <taxon>Virgisporangium</taxon>
    </lineage>
</organism>
<feature type="transmembrane region" description="Helical" evidence="5">
    <location>
        <begin position="276"/>
        <end position="299"/>
    </location>
</feature>
<sequence>MTQVLDRPAAVLVAVSRPWFWPVSWVPAYAGTVLAGRAWLPDRADLPRAAVALLVLGPLIWGAVLAQNDLYDLPSDRVNPRKGTAPLVTGAVSASRLRVWYRVIAVAALVAAVFVGPLFVPGVLGVLLLGWAYSVPPLRLKTRPGWDVAVNSLVVGVVSPAAGWSITRPPWEFPWEFGLIGFLFTAALYVPTTVTDLAADTSAGDTTFAVRFGRRFAYRLGLVLWAAALLISLACAWLDVVVPRATLVPQLLMAPVLFAVYAALTRRPSITRLAMISMLFGIPTIGFAVAYIGGLPGILR</sequence>
<feature type="transmembrane region" description="Helical" evidence="5">
    <location>
        <begin position="100"/>
        <end position="133"/>
    </location>
</feature>
<dbReference type="RefSeq" id="WP_203996803.1">
    <property type="nucleotide sequence ID" value="NZ_BOPG01000031.1"/>
</dbReference>
<dbReference type="AlphaFoldDB" id="A0A8J3Z9T5"/>
<evidence type="ECO:0000256" key="4">
    <source>
        <dbReference type="ARBA" id="ARBA00023136"/>
    </source>
</evidence>
<evidence type="ECO:0008006" key="8">
    <source>
        <dbReference type="Google" id="ProtNLM"/>
    </source>
</evidence>
<evidence type="ECO:0000313" key="6">
    <source>
        <dbReference type="EMBL" id="GIJ57458.1"/>
    </source>
</evidence>
<evidence type="ECO:0000256" key="1">
    <source>
        <dbReference type="ARBA" id="ARBA00004141"/>
    </source>
</evidence>
<feature type="transmembrane region" description="Helical" evidence="5">
    <location>
        <begin position="178"/>
        <end position="199"/>
    </location>
</feature>
<feature type="transmembrane region" description="Helical" evidence="5">
    <location>
        <begin position="247"/>
        <end position="264"/>
    </location>
</feature>
<feature type="transmembrane region" description="Helical" evidence="5">
    <location>
        <begin position="49"/>
        <end position="66"/>
    </location>
</feature>